<sequence length="1361" mass="152322">MSEVYSTAALYDSAGTKCSCPSGCGACTYRSAKTFSTHDTKLGTKNAQTDLIGDFDSSNYFSPKVYINGASSYMTDGSTTLTGCPSSAELVCLSCDNDSYEHLSYLAGSFSRTSDGLELDGTGLFCLGISGRLLTDAGLSFKELGWLTMYLIILFVVLFALFNALRKIRYLRFSFDPCLYMEKNNPHYPPYARPDFHLKGTFGWLRRAWWVKDTELYNFITTDELMLLRWFRLAYTWFWGLVLFAMWPLMIAYKFEGDYQVEKDNIPGAGLHELGIKRLSLTMAYRGNILLIVVVEIWLASLWLVYLLGKETRAYARLVWKSSPKTTGIKAHAVLVSDIPVLTTDPYEDDAPGGTGGNGLMMAINKALQDELSDSKEVVKREKSIQDMDVVDSPLGQVVRAATAKKRVEEAGEDAEATPKMLPRASLRAEGSSIRTEPSRNHASSMLDDGYSQSPPSSPRAGKGLTKDEVEAEEAKKFMRRHKSELKEFVARQGLDDYSTLRACTRKEIATAVKKKLELILGEDAVVSITIARDTRKLDKAAEAYNNLNIRHFQQLVLENNLKLHLSELDQKLMKESETMSAEELARTQKAHNDLVIKIEKSDVQREKTRNKLRDKFLAFDQGRQDYLNDESPSPSAIVVFSRQMDSVIASSMALDDWYGRWKTSAAPGPNDLVWHNVSLTSKQRFWKNMRAHAIAAVVILFFMIPINYITYLISLGYDDIVAAIGTSGHSILIALVLTIFLVVGHIVSLVLSKQYGYTSKAKMDSRGADIYFWLLFCNLFLTNVSGSSVLYEDLRVWLNRPATMVNALMVQIVSQQTFFLLFCMLRIAQSCPLELLHPPFHLGFIVKSFLFKVRSQSRPALKMIQTWTQPENTPMHRVPAQTMFVFFLGTMYCMVQPLVIPVCAVFFSLFYLFFKHNLRYHYMQSYNFGQTTWPWLVQYTFNSLMLAQIIIAIGISTLIDDGDWGERLRYLLLPLPVVTWAYHRRTKVIMRASRKVPVTRSGKKSVPDDDSDSDKFSDDEQEEIDEQGVVSNIIGNVALVFHKTFSPRKSGKSTPGSSRRPSDGNLNDLNFRTQNDLNNISKSKSYTRKHVKLLDESRLVAKEKVMKLIRKGIWRDYLPINMWPLMAESSAASVIVKRWRETNARRKATRMLSQGLASPSQRDASMDFVGWNPMYAAPERIIADIASATASARGRLSRSSRSPPPPPNAFRFEAAFAAFFAALRPLGPSRSGSREVTLAPPVPHAYCVPFPPLTSASFSSSDSESSTEAGGDGTPPPSRFILDMFLRYDASLARRFARRRSESSHAASAAVTAASALTSSSSSSSAASSSSASSASSSRRLLARNSSSDSEPSPSMQLRM</sequence>
<feature type="region of interest" description="Disordered" evidence="7">
    <location>
        <begin position="1001"/>
        <end position="1025"/>
    </location>
</feature>
<feature type="transmembrane region" description="Helical" evidence="8">
    <location>
        <begin position="885"/>
        <end position="915"/>
    </location>
</feature>
<feature type="transmembrane region" description="Helical" evidence="8">
    <location>
        <begin position="936"/>
        <end position="956"/>
    </location>
</feature>
<dbReference type="RefSeq" id="XP_003057675.1">
    <property type="nucleotide sequence ID" value="XM_003057629.1"/>
</dbReference>
<feature type="compositionally biased region" description="Polar residues" evidence="7">
    <location>
        <begin position="433"/>
        <end position="444"/>
    </location>
</feature>
<feature type="transmembrane region" description="Helical" evidence="8">
    <location>
        <begin position="692"/>
        <end position="712"/>
    </location>
</feature>
<dbReference type="InterPro" id="IPR003864">
    <property type="entry name" value="CSC1/OSCA1-like_7TM"/>
</dbReference>
<evidence type="ECO:0000313" key="11">
    <source>
        <dbReference type="EMBL" id="EEH57626.1"/>
    </source>
</evidence>
<feature type="domain" description="CSC1/OSCA1-like N-terminal transmembrane" evidence="10">
    <location>
        <begin position="151"/>
        <end position="311"/>
    </location>
</feature>
<dbReference type="EMBL" id="GG663738">
    <property type="protein sequence ID" value="EEH57626.1"/>
    <property type="molecule type" value="Genomic_DNA"/>
</dbReference>
<feature type="transmembrane region" description="Helical" evidence="8">
    <location>
        <begin position="289"/>
        <end position="308"/>
    </location>
</feature>
<keyword evidence="4 8" id="KW-0812">Transmembrane</keyword>
<feature type="compositionally biased region" description="Low complexity" evidence="7">
    <location>
        <begin position="1259"/>
        <end position="1270"/>
    </location>
</feature>
<evidence type="ECO:0000256" key="4">
    <source>
        <dbReference type="ARBA" id="ARBA00022692"/>
    </source>
</evidence>
<dbReference type="Pfam" id="PF13967">
    <property type="entry name" value="RSN1_TM"/>
    <property type="match status" value="1"/>
</dbReference>
<dbReference type="Pfam" id="PF02714">
    <property type="entry name" value="RSN1_7TM"/>
    <property type="match status" value="1"/>
</dbReference>
<comment type="similarity">
    <text evidence="2">Belongs to the CSC1 (TC 1.A.17) family.</text>
</comment>
<gene>
    <name evidence="11" type="ORF">MICPUCDRAFT_46980</name>
</gene>
<evidence type="ECO:0000256" key="1">
    <source>
        <dbReference type="ARBA" id="ARBA00004141"/>
    </source>
</evidence>
<dbReference type="GeneID" id="9683479"/>
<evidence type="ECO:0000256" key="2">
    <source>
        <dbReference type="ARBA" id="ARBA00007779"/>
    </source>
</evidence>
<evidence type="ECO:0000256" key="3">
    <source>
        <dbReference type="ARBA" id="ARBA00022448"/>
    </source>
</evidence>
<evidence type="ECO:0000313" key="12">
    <source>
        <dbReference type="Proteomes" id="UP000001876"/>
    </source>
</evidence>
<feature type="region of interest" description="Disordered" evidence="7">
    <location>
        <begin position="1259"/>
        <end position="1278"/>
    </location>
</feature>
<accession>C1MQ04</accession>
<dbReference type="InterPro" id="IPR045122">
    <property type="entry name" value="Csc1-like"/>
</dbReference>
<keyword evidence="5 8" id="KW-1133">Transmembrane helix</keyword>
<evidence type="ECO:0000256" key="5">
    <source>
        <dbReference type="ARBA" id="ARBA00022989"/>
    </source>
</evidence>
<dbReference type="OMA" id="WLRMAID"/>
<dbReference type="KEGG" id="mpp:MICPUCDRAFT_46980"/>
<feature type="transmembrane region" description="Helical" evidence="8">
    <location>
        <begin position="233"/>
        <end position="253"/>
    </location>
</feature>
<comment type="subcellular location">
    <subcellularLocation>
        <location evidence="1">Membrane</location>
        <topology evidence="1">Multi-pass membrane protein</topology>
    </subcellularLocation>
</comment>
<feature type="domain" description="CSC1/OSCA1-like 7TM region" evidence="9">
    <location>
        <begin position="693"/>
        <end position="952"/>
    </location>
</feature>
<evidence type="ECO:0000259" key="9">
    <source>
        <dbReference type="Pfam" id="PF02714"/>
    </source>
</evidence>
<protein>
    <submittedName>
        <fullName evidence="11">Predicted protein</fullName>
    </submittedName>
</protein>
<dbReference type="Proteomes" id="UP000001876">
    <property type="component" value="Unassembled WGS sequence"/>
</dbReference>
<feature type="compositionally biased region" description="Polar residues" evidence="7">
    <location>
        <begin position="1053"/>
        <end position="1073"/>
    </location>
</feature>
<dbReference type="PANTHER" id="PTHR13018:SF5">
    <property type="entry name" value="RE44586P"/>
    <property type="match status" value="1"/>
</dbReference>
<evidence type="ECO:0000256" key="8">
    <source>
        <dbReference type="SAM" id="Phobius"/>
    </source>
</evidence>
<feature type="transmembrane region" description="Helical" evidence="8">
    <location>
        <begin position="144"/>
        <end position="165"/>
    </location>
</feature>
<dbReference type="InterPro" id="IPR032880">
    <property type="entry name" value="CSC1/OSCA1-like_N"/>
</dbReference>
<dbReference type="eggNOG" id="KOG1134">
    <property type="taxonomic scope" value="Eukaryota"/>
</dbReference>
<dbReference type="OrthoDB" id="1689567at2759"/>
<feature type="region of interest" description="Disordered" evidence="7">
    <location>
        <begin position="1317"/>
        <end position="1361"/>
    </location>
</feature>
<feature type="transmembrane region" description="Helical" evidence="8">
    <location>
        <begin position="772"/>
        <end position="792"/>
    </location>
</feature>
<dbReference type="PANTHER" id="PTHR13018">
    <property type="entry name" value="PROBABLE MEMBRANE PROTEIN DUF221-RELATED"/>
    <property type="match status" value="1"/>
</dbReference>
<keyword evidence="12" id="KW-1185">Reference proteome</keyword>
<feature type="region of interest" description="Disordered" evidence="7">
    <location>
        <begin position="1047"/>
        <end position="1073"/>
    </location>
</feature>
<dbReference type="GO" id="GO:0005886">
    <property type="term" value="C:plasma membrane"/>
    <property type="evidence" value="ECO:0007669"/>
    <property type="project" value="TreeGrafter"/>
</dbReference>
<proteinExistence type="inferred from homology"/>
<feature type="region of interest" description="Disordered" evidence="7">
    <location>
        <begin position="407"/>
        <end position="473"/>
    </location>
</feature>
<name>C1MQ04_MICPC</name>
<evidence type="ECO:0000256" key="6">
    <source>
        <dbReference type="ARBA" id="ARBA00023136"/>
    </source>
</evidence>
<keyword evidence="6 8" id="KW-0472">Membrane</keyword>
<reference evidence="11 12" key="1">
    <citation type="journal article" date="2009" name="Science">
        <title>Green evolution and dynamic adaptations revealed by genomes of the marine picoeukaryotes Micromonas.</title>
        <authorList>
            <person name="Worden A.Z."/>
            <person name="Lee J.H."/>
            <person name="Mock T."/>
            <person name="Rouze P."/>
            <person name="Simmons M.P."/>
            <person name="Aerts A.L."/>
            <person name="Allen A.E."/>
            <person name="Cuvelier M.L."/>
            <person name="Derelle E."/>
            <person name="Everett M.V."/>
            <person name="Foulon E."/>
            <person name="Grimwood J."/>
            <person name="Gundlach H."/>
            <person name="Henrissat B."/>
            <person name="Napoli C."/>
            <person name="McDonald S.M."/>
            <person name="Parker M.S."/>
            <person name="Rombauts S."/>
            <person name="Salamov A."/>
            <person name="Von Dassow P."/>
            <person name="Badger J.H."/>
            <person name="Coutinho P.M."/>
            <person name="Demir E."/>
            <person name="Dubchak I."/>
            <person name="Gentemann C."/>
            <person name="Eikrem W."/>
            <person name="Gready J.E."/>
            <person name="John U."/>
            <person name="Lanier W."/>
            <person name="Lindquist E.A."/>
            <person name="Lucas S."/>
            <person name="Mayer K.F."/>
            <person name="Moreau H."/>
            <person name="Not F."/>
            <person name="Otillar R."/>
            <person name="Panaud O."/>
            <person name="Pangilinan J."/>
            <person name="Paulsen I."/>
            <person name="Piegu B."/>
            <person name="Poliakov A."/>
            <person name="Robbens S."/>
            <person name="Schmutz J."/>
            <person name="Toulza E."/>
            <person name="Wyss T."/>
            <person name="Zelensky A."/>
            <person name="Zhou K."/>
            <person name="Armbrust E.V."/>
            <person name="Bhattacharya D."/>
            <person name="Goodenough U.W."/>
            <person name="Van de Peer Y."/>
            <person name="Grigoriev I.V."/>
        </authorList>
    </citation>
    <scope>NUCLEOTIDE SEQUENCE [LARGE SCALE GENOMIC DNA]</scope>
    <source>
        <strain evidence="11 12">CCMP1545</strain>
    </source>
</reference>
<organism evidence="12">
    <name type="scientific">Micromonas pusilla (strain CCMP1545)</name>
    <name type="common">Picoplanktonic green alga</name>
    <dbReference type="NCBI Taxonomy" id="564608"/>
    <lineage>
        <taxon>Eukaryota</taxon>
        <taxon>Viridiplantae</taxon>
        <taxon>Chlorophyta</taxon>
        <taxon>Mamiellophyceae</taxon>
        <taxon>Mamiellales</taxon>
        <taxon>Mamiellaceae</taxon>
        <taxon>Micromonas</taxon>
    </lineage>
</organism>
<evidence type="ECO:0000256" key="7">
    <source>
        <dbReference type="SAM" id="MobiDB-lite"/>
    </source>
</evidence>
<evidence type="ECO:0000259" key="10">
    <source>
        <dbReference type="Pfam" id="PF13967"/>
    </source>
</evidence>
<keyword evidence="3" id="KW-0813">Transport</keyword>
<feature type="transmembrane region" description="Helical" evidence="8">
    <location>
        <begin position="732"/>
        <end position="752"/>
    </location>
</feature>
<dbReference type="GO" id="GO:0005227">
    <property type="term" value="F:calcium-activated cation channel activity"/>
    <property type="evidence" value="ECO:0007669"/>
    <property type="project" value="InterPro"/>
</dbReference>